<feature type="region of interest" description="Disordered" evidence="1">
    <location>
        <begin position="54"/>
        <end position="87"/>
    </location>
</feature>
<evidence type="ECO:0000313" key="2">
    <source>
        <dbReference type="EMBL" id="KAK1427157.1"/>
    </source>
</evidence>
<organism evidence="2 3">
    <name type="scientific">Tagetes erecta</name>
    <name type="common">African marigold</name>
    <dbReference type="NCBI Taxonomy" id="13708"/>
    <lineage>
        <taxon>Eukaryota</taxon>
        <taxon>Viridiplantae</taxon>
        <taxon>Streptophyta</taxon>
        <taxon>Embryophyta</taxon>
        <taxon>Tracheophyta</taxon>
        <taxon>Spermatophyta</taxon>
        <taxon>Magnoliopsida</taxon>
        <taxon>eudicotyledons</taxon>
        <taxon>Gunneridae</taxon>
        <taxon>Pentapetalae</taxon>
        <taxon>asterids</taxon>
        <taxon>campanulids</taxon>
        <taxon>Asterales</taxon>
        <taxon>Asteraceae</taxon>
        <taxon>Asteroideae</taxon>
        <taxon>Heliantheae alliance</taxon>
        <taxon>Tageteae</taxon>
        <taxon>Tagetes</taxon>
    </lineage>
</organism>
<evidence type="ECO:0000256" key="1">
    <source>
        <dbReference type="SAM" id="MobiDB-lite"/>
    </source>
</evidence>
<dbReference type="Proteomes" id="UP001229421">
    <property type="component" value="Unassembled WGS sequence"/>
</dbReference>
<feature type="region of interest" description="Disordered" evidence="1">
    <location>
        <begin position="1"/>
        <end position="26"/>
    </location>
</feature>
<proteinExistence type="predicted"/>
<comment type="caution">
    <text evidence="2">The sequence shown here is derived from an EMBL/GenBank/DDBJ whole genome shotgun (WGS) entry which is preliminary data.</text>
</comment>
<protein>
    <submittedName>
        <fullName evidence="2">Uncharacterized protein</fullName>
    </submittedName>
</protein>
<name>A0AAD8NZZ9_TARER</name>
<accession>A0AAD8NZZ9</accession>
<sequence length="149" mass="17432">MVGSNELRKSLGTTGKGPRRKREQARIEWEKEQAEHEKLQKRMEDVMDAYKRLSGIPPNMQSQQRLTPTDLGPSWPESRTLQPAVPGRKPWQKPLIFHLEYNIMTLSLSVKELKQKKLQGNRGRKGAFIDLFPHSHSTNIFFFFFKQRT</sequence>
<dbReference type="AlphaFoldDB" id="A0AAD8NZZ9"/>
<reference evidence="2" key="1">
    <citation type="journal article" date="2023" name="bioRxiv">
        <title>Improved chromosome-level genome assembly for marigold (Tagetes erecta).</title>
        <authorList>
            <person name="Jiang F."/>
            <person name="Yuan L."/>
            <person name="Wang S."/>
            <person name="Wang H."/>
            <person name="Xu D."/>
            <person name="Wang A."/>
            <person name="Fan W."/>
        </authorList>
    </citation>
    <scope>NUCLEOTIDE SEQUENCE</scope>
    <source>
        <strain evidence="2">WSJ</strain>
        <tissue evidence="2">Leaf</tissue>
    </source>
</reference>
<keyword evidence="3" id="KW-1185">Reference proteome</keyword>
<gene>
    <name evidence="2" type="ORF">QVD17_15840</name>
</gene>
<evidence type="ECO:0000313" key="3">
    <source>
        <dbReference type="Proteomes" id="UP001229421"/>
    </source>
</evidence>
<dbReference type="EMBL" id="JAUHHV010000004">
    <property type="protein sequence ID" value="KAK1427157.1"/>
    <property type="molecule type" value="Genomic_DNA"/>
</dbReference>